<name>M5DUR3_9GAMM</name>
<keyword evidence="1" id="KW-0812">Transmembrane</keyword>
<evidence type="ECO:0008006" key="4">
    <source>
        <dbReference type="Google" id="ProtNLM"/>
    </source>
</evidence>
<dbReference type="HOGENOM" id="CLU_185852_0_0_6"/>
<gene>
    <name evidence="2" type="ORF">TOL_2898</name>
</gene>
<sequence length="92" mass="9758">MLLRLGSLLFALPALILLVLYGVEMSAVSDCTQLGGIYNFDTAECGTEAIPQTSYYLRHSGLVNGMMLLSVLGALAMSIGMLIKGMAQQAKS</sequence>
<accession>M5DUR3</accession>
<keyword evidence="1" id="KW-0472">Membrane</keyword>
<keyword evidence="3" id="KW-1185">Reference proteome</keyword>
<proteinExistence type="predicted"/>
<dbReference type="EMBL" id="HF680312">
    <property type="protein sequence ID" value="CCU73294.1"/>
    <property type="molecule type" value="Genomic_DNA"/>
</dbReference>
<keyword evidence="1" id="KW-1133">Transmembrane helix</keyword>
<evidence type="ECO:0000313" key="2">
    <source>
        <dbReference type="EMBL" id="CCU73294.1"/>
    </source>
</evidence>
<organism evidence="2 3">
    <name type="scientific">Thalassolituus oleivorans MIL-1</name>
    <dbReference type="NCBI Taxonomy" id="1298593"/>
    <lineage>
        <taxon>Bacteria</taxon>
        <taxon>Pseudomonadati</taxon>
        <taxon>Pseudomonadota</taxon>
        <taxon>Gammaproteobacteria</taxon>
        <taxon>Oceanospirillales</taxon>
        <taxon>Oceanospirillaceae</taxon>
        <taxon>Thalassolituus</taxon>
    </lineage>
</organism>
<evidence type="ECO:0000313" key="3">
    <source>
        <dbReference type="Proteomes" id="UP000011866"/>
    </source>
</evidence>
<reference evidence="2 3" key="1">
    <citation type="journal article" date="2013" name="Genome Announc.">
        <title>Genome Sequence of Thalassolituus oleivorans MIL-1 (DSM 14913T).</title>
        <authorList>
            <person name="Golyshin P.N."/>
            <person name="Werner J."/>
            <person name="Chernikova T.N."/>
            <person name="Tran H."/>
            <person name="Ferrer M."/>
            <person name="Yakimov M.M."/>
            <person name="Teeling H."/>
            <person name="Golyshina O.V."/>
        </authorList>
    </citation>
    <scope>NUCLEOTIDE SEQUENCE [LARGE SCALE GENOMIC DNA]</scope>
    <source>
        <strain evidence="2 3">MIL-1</strain>
    </source>
</reference>
<protein>
    <recommendedName>
        <fullName evidence="4">Transmembrane protein</fullName>
    </recommendedName>
</protein>
<evidence type="ECO:0000256" key="1">
    <source>
        <dbReference type="SAM" id="Phobius"/>
    </source>
</evidence>
<dbReference type="Proteomes" id="UP000011866">
    <property type="component" value="Chromosome"/>
</dbReference>
<dbReference type="AlphaFoldDB" id="M5DUR3"/>
<feature type="transmembrane region" description="Helical" evidence="1">
    <location>
        <begin position="62"/>
        <end position="83"/>
    </location>
</feature>
<dbReference type="KEGG" id="tol:TOL_2898"/>